<keyword evidence="7 8" id="KW-0472">Membrane</keyword>
<dbReference type="FunFam" id="1.20.1540.10:FF:000008">
    <property type="entry name" value="RHOMBOID-like protein 13"/>
    <property type="match status" value="1"/>
</dbReference>
<dbReference type="SUPFAM" id="SSF144091">
    <property type="entry name" value="Rhomboid-like"/>
    <property type="match status" value="1"/>
</dbReference>
<evidence type="ECO:0000256" key="4">
    <source>
        <dbReference type="ARBA" id="ARBA00022692"/>
    </source>
</evidence>
<dbReference type="PANTHER" id="PTHR43066">
    <property type="entry name" value="RHOMBOID-RELATED PROTEIN"/>
    <property type="match status" value="1"/>
</dbReference>
<evidence type="ECO:0000256" key="5">
    <source>
        <dbReference type="ARBA" id="ARBA00022801"/>
    </source>
</evidence>
<dbReference type="OrthoDB" id="10257275at2759"/>
<comment type="subcellular location">
    <subcellularLocation>
        <location evidence="1">Membrane</location>
        <topology evidence="1">Multi-pass membrane protein</topology>
    </subcellularLocation>
</comment>
<accession>A0A813YK20</accession>
<keyword evidence="4 8" id="KW-0812">Transmembrane</keyword>
<proteinExistence type="inferred from homology"/>
<evidence type="ECO:0000256" key="2">
    <source>
        <dbReference type="ARBA" id="ARBA00009045"/>
    </source>
</evidence>
<evidence type="ECO:0000313" key="10">
    <source>
        <dbReference type="EMBL" id="CAF0885313.1"/>
    </source>
</evidence>
<keyword evidence="11" id="KW-1185">Reference proteome</keyword>
<dbReference type="AlphaFoldDB" id="A0A813YK20"/>
<evidence type="ECO:0000259" key="9">
    <source>
        <dbReference type="Pfam" id="PF01694"/>
    </source>
</evidence>
<comment type="caution">
    <text evidence="10">The sequence shown here is derived from an EMBL/GenBank/DDBJ whole genome shotgun (WGS) entry which is preliminary data.</text>
</comment>
<gene>
    <name evidence="10" type="ORF">OXX778_LOCUS10630</name>
</gene>
<evidence type="ECO:0000313" key="11">
    <source>
        <dbReference type="Proteomes" id="UP000663879"/>
    </source>
</evidence>
<reference evidence="10" key="1">
    <citation type="submission" date="2021-02" db="EMBL/GenBank/DDBJ databases">
        <authorList>
            <person name="Nowell W R."/>
        </authorList>
    </citation>
    <scope>NUCLEOTIDE SEQUENCE</scope>
    <source>
        <strain evidence="10">Ploen Becks lab</strain>
    </source>
</reference>
<organism evidence="10 11">
    <name type="scientific">Brachionus calyciflorus</name>
    <dbReference type="NCBI Taxonomy" id="104777"/>
    <lineage>
        <taxon>Eukaryota</taxon>
        <taxon>Metazoa</taxon>
        <taxon>Spiralia</taxon>
        <taxon>Gnathifera</taxon>
        <taxon>Rotifera</taxon>
        <taxon>Eurotatoria</taxon>
        <taxon>Monogononta</taxon>
        <taxon>Pseudotrocha</taxon>
        <taxon>Ploima</taxon>
        <taxon>Brachionidae</taxon>
        <taxon>Brachionus</taxon>
    </lineage>
</organism>
<dbReference type="InterPro" id="IPR035952">
    <property type="entry name" value="Rhomboid-like_sf"/>
</dbReference>
<feature type="domain" description="Peptidase S54 rhomboid" evidence="9">
    <location>
        <begin position="64"/>
        <end position="209"/>
    </location>
</feature>
<dbReference type="Gene3D" id="1.20.1540.10">
    <property type="entry name" value="Rhomboid-like"/>
    <property type="match status" value="1"/>
</dbReference>
<evidence type="ECO:0000256" key="1">
    <source>
        <dbReference type="ARBA" id="ARBA00004141"/>
    </source>
</evidence>
<evidence type="ECO:0000256" key="7">
    <source>
        <dbReference type="ARBA" id="ARBA00023136"/>
    </source>
</evidence>
<sequence>MRRREKPNQAAFLLLAELLRSDRLPPITLGFIALNTIIYLELFEINYPGLGSVCLSANFLIRNRDWKRLILSHFFHGDDWHLYYNMISFSVKGRSLERRHGSVYFLFLLIIFTVCCSFMYILIELFAFYALGFTSSLSNCSVGFSAVIFALKVLTTHDLPEGTILAFNLIPVPSKYAYWAELVLISLVTPQASFAGHLAGILVGLLYIYGPLDRIINKLAQTFNQRTNRRPRFYTNNHYD</sequence>
<feature type="transmembrane region" description="Helical" evidence="8">
    <location>
        <begin position="103"/>
        <end position="123"/>
    </location>
</feature>
<dbReference type="GO" id="GO:0006508">
    <property type="term" value="P:proteolysis"/>
    <property type="evidence" value="ECO:0007669"/>
    <property type="project" value="UniProtKB-KW"/>
</dbReference>
<dbReference type="GO" id="GO:0004252">
    <property type="term" value="F:serine-type endopeptidase activity"/>
    <property type="evidence" value="ECO:0007669"/>
    <property type="project" value="InterPro"/>
</dbReference>
<dbReference type="Pfam" id="PF01694">
    <property type="entry name" value="Rhomboid"/>
    <property type="match status" value="1"/>
</dbReference>
<keyword evidence="6 8" id="KW-1133">Transmembrane helix</keyword>
<comment type="similarity">
    <text evidence="2">Belongs to the peptidase S54 family.</text>
</comment>
<dbReference type="GO" id="GO:0016020">
    <property type="term" value="C:membrane"/>
    <property type="evidence" value="ECO:0007669"/>
    <property type="project" value="UniProtKB-SubCell"/>
</dbReference>
<dbReference type="Proteomes" id="UP000663879">
    <property type="component" value="Unassembled WGS sequence"/>
</dbReference>
<dbReference type="EMBL" id="CAJNOC010001708">
    <property type="protein sequence ID" value="CAF0885313.1"/>
    <property type="molecule type" value="Genomic_DNA"/>
</dbReference>
<name>A0A813YK20_9BILA</name>
<dbReference type="PANTHER" id="PTHR43066:SF1">
    <property type="entry name" value="RHOMBOID PROTEIN 2"/>
    <property type="match status" value="1"/>
</dbReference>
<protein>
    <recommendedName>
        <fullName evidence="9">Peptidase S54 rhomboid domain-containing protein</fullName>
    </recommendedName>
</protein>
<evidence type="ECO:0000256" key="8">
    <source>
        <dbReference type="SAM" id="Phobius"/>
    </source>
</evidence>
<evidence type="ECO:0000256" key="3">
    <source>
        <dbReference type="ARBA" id="ARBA00022670"/>
    </source>
</evidence>
<evidence type="ECO:0000256" key="6">
    <source>
        <dbReference type="ARBA" id="ARBA00022989"/>
    </source>
</evidence>
<dbReference type="InterPro" id="IPR022764">
    <property type="entry name" value="Peptidase_S54_rhomboid_dom"/>
</dbReference>
<feature type="transmembrane region" description="Helical" evidence="8">
    <location>
        <begin position="192"/>
        <end position="209"/>
    </location>
</feature>
<keyword evidence="3" id="KW-0645">Protease</keyword>
<keyword evidence="5" id="KW-0378">Hydrolase</keyword>